<feature type="domain" description="Lipid/polyisoprenoid-binding YceI-like" evidence="3">
    <location>
        <begin position="55"/>
        <end position="220"/>
    </location>
</feature>
<accession>A0A1G9DMI3</accession>
<reference evidence="5" key="1">
    <citation type="submission" date="2016-10" db="EMBL/GenBank/DDBJ databases">
        <authorList>
            <person name="Varghese N."/>
            <person name="Submissions S."/>
        </authorList>
    </citation>
    <scope>NUCLEOTIDE SEQUENCE [LARGE SCALE GENOMIC DNA]</scope>
    <source>
        <strain evidence="5">CGMCC 1.7655</strain>
    </source>
</reference>
<name>A0A1G9DMI3_9RHOB</name>
<keyword evidence="5" id="KW-1185">Reference proteome</keyword>
<evidence type="ECO:0000256" key="2">
    <source>
        <dbReference type="SAM" id="SignalP"/>
    </source>
</evidence>
<dbReference type="Pfam" id="PF04264">
    <property type="entry name" value="YceI"/>
    <property type="match status" value="1"/>
</dbReference>
<gene>
    <name evidence="4" type="ORF">SAMN04487971_102129</name>
</gene>
<dbReference type="SUPFAM" id="SSF101874">
    <property type="entry name" value="YceI-like"/>
    <property type="match status" value="1"/>
</dbReference>
<dbReference type="AlphaFoldDB" id="A0A1G9DMI3"/>
<evidence type="ECO:0000259" key="3">
    <source>
        <dbReference type="SMART" id="SM00867"/>
    </source>
</evidence>
<dbReference type="PANTHER" id="PTHR34406:SF1">
    <property type="entry name" value="PROTEIN YCEI"/>
    <property type="match status" value="1"/>
</dbReference>
<feature type="signal peptide" evidence="2">
    <location>
        <begin position="1"/>
        <end position="20"/>
    </location>
</feature>
<dbReference type="EMBL" id="FNGE01000002">
    <property type="protein sequence ID" value="SDK65064.1"/>
    <property type="molecule type" value="Genomic_DNA"/>
</dbReference>
<dbReference type="RefSeq" id="WP_090752376.1">
    <property type="nucleotide sequence ID" value="NZ_FNGE01000002.1"/>
</dbReference>
<dbReference type="InterPro" id="IPR036761">
    <property type="entry name" value="TTHA0802/YceI-like_sf"/>
</dbReference>
<dbReference type="SMART" id="SM00867">
    <property type="entry name" value="YceI"/>
    <property type="match status" value="1"/>
</dbReference>
<keyword evidence="2" id="KW-0732">Signal</keyword>
<feature type="chain" id="PRO_5011484140" evidence="2">
    <location>
        <begin position="21"/>
        <end position="222"/>
    </location>
</feature>
<dbReference type="PANTHER" id="PTHR34406">
    <property type="entry name" value="PROTEIN YCEI"/>
    <property type="match status" value="1"/>
</dbReference>
<feature type="region of interest" description="Disordered" evidence="1">
    <location>
        <begin position="25"/>
        <end position="45"/>
    </location>
</feature>
<proteinExistence type="predicted"/>
<dbReference type="Proteomes" id="UP000199555">
    <property type="component" value="Unassembled WGS sequence"/>
</dbReference>
<dbReference type="Gene3D" id="2.40.128.110">
    <property type="entry name" value="Lipid/polyisoprenoid-binding, YceI-like"/>
    <property type="match status" value="1"/>
</dbReference>
<sequence>MSRTLSFLALSALLAAPAAAQTAPDAQQAPAAPEPAAQAAAGAAAPAEGGDLSGTYVIDPGHSQIVFSYDHLGFSISHGMINGVTGSITLDAANPGNSAVEASFPLSSISTIDADLDQHIYGDQMLKGASPDTQVTFRSTSVEVEEEDEARVTGDLTLNGVTKPVTLEVDLRKAAAHPMTQKPAVGFVAEGEIKRSDFNLGMLAPAVSDEMEIRISVEAIKG</sequence>
<organism evidence="4 5">
    <name type="scientific">Paracoccus chinensis</name>
    <dbReference type="NCBI Taxonomy" id="525640"/>
    <lineage>
        <taxon>Bacteria</taxon>
        <taxon>Pseudomonadati</taxon>
        <taxon>Pseudomonadota</taxon>
        <taxon>Alphaproteobacteria</taxon>
        <taxon>Rhodobacterales</taxon>
        <taxon>Paracoccaceae</taxon>
        <taxon>Paracoccus</taxon>
    </lineage>
</organism>
<evidence type="ECO:0000313" key="5">
    <source>
        <dbReference type="Proteomes" id="UP000199555"/>
    </source>
</evidence>
<protein>
    <submittedName>
        <fullName evidence="4">Polyisoprenoid-binding protein YceI</fullName>
    </submittedName>
</protein>
<evidence type="ECO:0000313" key="4">
    <source>
        <dbReference type="EMBL" id="SDK65064.1"/>
    </source>
</evidence>
<dbReference type="InterPro" id="IPR007372">
    <property type="entry name" value="Lipid/polyisoprenoid-bd_YceI"/>
</dbReference>
<evidence type="ECO:0000256" key="1">
    <source>
        <dbReference type="SAM" id="MobiDB-lite"/>
    </source>
</evidence>
<dbReference type="STRING" id="525640.SAMN04487971_102129"/>